<keyword evidence="6" id="KW-1185">Reference proteome</keyword>
<evidence type="ECO:0000256" key="2">
    <source>
        <dbReference type="ARBA" id="ARBA00022490"/>
    </source>
</evidence>
<dbReference type="Proteomes" id="UP000236161">
    <property type="component" value="Unassembled WGS sequence"/>
</dbReference>
<name>A0A2H9ZZ81_9ASPA</name>
<dbReference type="PANTHER" id="PTHR10997:SF18">
    <property type="entry name" value="D-IMPORTIN 7_RANBP7"/>
    <property type="match status" value="1"/>
</dbReference>
<dbReference type="PANTHER" id="PTHR10997">
    <property type="entry name" value="IMPORTIN-7, 8, 11"/>
    <property type="match status" value="1"/>
</dbReference>
<dbReference type="SUPFAM" id="SSF48371">
    <property type="entry name" value="ARM repeat"/>
    <property type="match status" value="1"/>
</dbReference>
<evidence type="ECO:0000313" key="5">
    <source>
        <dbReference type="EMBL" id="PKA48609.1"/>
    </source>
</evidence>
<evidence type="ECO:0000256" key="1">
    <source>
        <dbReference type="ARBA" id="ARBA00004496"/>
    </source>
</evidence>
<dbReference type="GO" id="GO:0005635">
    <property type="term" value="C:nuclear envelope"/>
    <property type="evidence" value="ECO:0007669"/>
    <property type="project" value="TreeGrafter"/>
</dbReference>
<evidence type="ECO:0000313" key="6">
    <source>
        <dbReference type="Proteomes" id="UP000236161"/>
    </source>
</evidence>
<gene>
    <name evidence="5" type="ORF">AXF42_Ash020482</name>
</gene>
<dbReference type="OrthoDB" id="760868at2759"/>
<sequence length="298" mass="33972">MLSSIMADKNTEDNDIKSAPKLIQVIFQNCRGQVDQWVEPYLRITIECLQRTQKSSFRGLLIEVIADALYYNTSFTIGILQKFGVASEVFDLWFHMLQEVKKNGSKANFRREYEKKVCCLGLISLLALAENQLPAEALGRVFYAALELLVAFKDQVAESNKEDDLEDDMDGFQSDEDEDEDEMRDDVDEDDDGDEVDSRKLQKFAAQARGLQPEDEDDNDSDDDYSDDDEMQSPIDAVDPFLFFVETMKGLQASNPARFQNLMQTMDFSHQAMANGIAQYAEQRKGEIEKDRIEKAVS</sequence>
<dbReference type="EMBL" id="KZ452307">
    <property type="protein sequence ID" value="PKA48609.1"/>
    <property type="molecule type" value="Genomic_DNA"/>
</dbReference>
<comment type="subcellular location">
    <subcellularLocation>
        <location evidence="1">Cytoplasm</location>
    </subcellularLocation>
</comment>
<reference evidence="5 6" key="1">
    <citation type="journal article" date="2017" name="Nature">
        <title>The Apostasia genome and the evolution of orchids.</title>
        <authorList>
            <person name="Zhang G.Q."/>
            <person name="Liu K.W."/>
            <person name="Li Z."/>
            <person name="Lohaus R."/>
            <person name="Hsiao Y.Y."/>
            <person name="Niu S.C."/>
            <person name="Wang J.Y."/>
            <person name="Lin Y.C."/>
            <person name="Xu Q."/>
            <person name="Chen L.J."/>
            <person name="Yoshida K."/>
            <person name="Fujiwara S."/>
            <person name="Wang Z.W."/>
            <person name="Zhang Y.Q."/>
            <person name="Mitsuda N."/>
            <person name="Wang M."/>
            <person name="Liu G.H."/>
            <person name="Pecoraro L."/>
            <person name="Huang H.X."/>
            <person name="Xiao X.J."/>
            <person name="Lin M."/>
            <person name="Wu X.Y."/>
            <person name="Wu W.L."/>
            <person name="Chen Y.Y."/>
            <person name="Chang S.B."/>
            <person name="Sakamoto S."/>
            <person name="Ohme-Takagi M."/>
            <person name="Yagi M."/>
            <person name="Zeng S.J."/>
            <person name="Shen C.Y."/>
            <person name="Yeh C.M."/>
            <person name="Luo Y.B."/>
            <person name="Tsai W.C."/>
            <person name="Van de Peer Y."/>
            <person name="Liu Z.J."/>
        </authorList>
    </citation>
    <scope>NUCLEOTIDE SEQUENCE [LARGE SCALE GENOMIC DNA]</scope>
    <source>
        <strain evidence="6">cv. Shenzhen</strain>
        <tissue evidence="5">Stem</tissue>
    </source>
</reference>
<dbReference type="InterPro" id="IPR011989">
    <property type="entry name" value="ARM-like"/>
</dbReference>
<evidence type="ECO:0000256" key="3">
    <source>
        <dbReference type="ARBA" id="ARBA00022927"/>
    </source>
</evidence>
<protein>
    <recommendedName>
        <fullName evidence="7">Importin beta-like SAD2</fullName>
    </recommendedName>
</protein>
<dbReference type="GO" id="GO:0005829">
    <property type="term" value="C:cytosol"/>
    <property type="evidence" value="ECO:0007669"/>
    <property type="project" value="TreeGrafter"/>
</dbReference>
<dbReference type="AlphaFoldDB" id="A0A2H9ZZ81"/>
<feature type="compositionally biased region" description="Acidic residues" evidence="4">
    <location>
        <begin position="213"/>
        <end position="231"/>
    </location>
</feature>
<dbReference type="STRING" id="1088818.A0A2H9ZZ81"/>
<feature type="region of interest" description="Disordered" evidence="4">
    <location>
        <begin position="160"/>
        <end position="233"/>
    </location>
</feature>
<organism evidence="5 6">
    <name type="scientific">Apostasia shenzhenica</name>
    <dbReference type="NCBI Taxonomy" id="1088818"/>
    <lineage>
        <taxon>Eukaryota</taxon>
        <taxon>Viridiplantae</taxon>
        <taxon>Streptophyta</taxon>
        <taxon>Embryophyta</taxon>
        <taxon>Tracheophyta</taxon>
        <taxon>Spermatophyta</taxon>
        <taxon>Magnoliopsida</taxon>
        <taxon>Liliopsida</taxon>
        <taxon>Asparagales</taxon>
        <taxon>Orchidaceae</taxon>
        <taxon>Apostasioideae</taxon>
        <taxon>Apostasia</taxon>
    </lineage>
</organism>
<dbReference type="Gene3D" id="1.25.10.10">
    <property type="entry name" value="Leucine-rich Repeat Variant"/>
    <property type="match status" value="1"/>
</dbReference>
<keyword evidence="3" id="KW-0813">Transport</keyword>
<feature type="compositionally biased region" description="Acidic residues" evidence="4">
    <location>
        <begin position="163"/>
        <end position="195"/>
    </location>
</feature>
<keyword evidence="3" id="KW-0653">Protein transport</keyword>
<evidence type="ECO:0008006" key="7">
    <source>
        <dbReference type="Google" id="ProtNLM"/>
    </source>
</evidence>
<dbReference type="GO" id="GO:0006606">
    <property type="term" value="P:protein import into nucleus"/>
    <property type="evidence" value="ECO:0007669"/>
    <property type="project" value="TreeGrafter"/>
</dbReference>
<proteinExistence type="predicted"/>
<dbReference type="InterPro" id="IPR016024">
    <property type="entry name" value="ARM-type_fold"/>
</dbReference>
<keyword evidence="2" id="KW-0963">Cytoplasm</keyword>
<evidence type="ECO:0000256" key="4">
    <source>
        <dbReference type="SAM" id="MobiDB-lite"/>
    </source>
</evidence>
<accession>A0A2H9ZZ81</accession>